<dbReference type="SUPFAM" id="SSF161098">
    <property type="entry name" value="MetI-like"/>
    <property type="match status" value="1"/>
</dbReference>
<proteinExistence type="inferred from homology"/>
<dbReference type="CDD" id="cd06261">
    <property type="entry name" value="TM_PBP2"/>
    <property type="match status" value="1"/>
</dbReference>
<gene>
    <name evidence="11" type="ORF">HNP65_001640</name>
</gene>
<dbReference type="InterPro" id="IPR000515">
    <property type="entry name" value="MetI-like"/>
</dbReference>
<dbReference type="Proteomes" id="UP000555828">
    <property type="component" value="Unassembled WGS sequence"/>
</dbReference>
<dbReference type="GO" id="GO:0006817">
    <property type="term" value="P:phosphate ion transport"/>
    <property type="evidence" value="ECO:0007669"/>
    <property type="project" value="UniProtKB-KW"/>
</dbReference>
<sequence length="286" mass="31767">MRAFKYYFQMFLIYFFALLSITALFLLIVFIFKEALPAIVELRLKPLMSIYWYPTYDPPEFGMLALIVDTLLVTLVSSIITIPIGYFISFYLHTYSSGFEKRFIKFIISILSGIPSVIIGMFLVFYISPIFLNFGVWSTENFLLAVIGLSLLSLPYSVSLMTDSLDSVPKELIESSLSLGVSKFITTLKITTLASRSGLINSTILTINRIIGETMVVLLVGGGAAMIPTSFFDPIKPLTAAIASEIGEAGVGSMHYHSLFLAGLILLVISLCLTYISKLRSWKTYG</sequence>
<dbReference type="InterPro" id="IPR035906">
    <property type="entry name" value="MetI-like_sf"/>
</dbReference>
<dbReference type="PANTHER" id="PTHR30425">
    <property type="entry name" value="PHOSPHATE TRANSPORT SYSTEM PERMEASE PROTEIN PST"/>
    <property type="match status" value="1"/>
</dbReference>
<feature type="transmembrane region" description="Helical" evidence="9">
    <location>
        <begin position="103"/>
        <end position="127"/>
    </location>
</feature>
<keyword evidence="6 9" id="KW-0812">Transmembrane</keyword>
<evidence type="ECO:0000256" key="5">
    <source>
        <dbReference type="ARBA" id="ARBA00022592"/>
    </source>
</evidence>
<comment type="subcellular location">
    <subcellularLocation>
        <location evidence="1 9">Cell membrane</location>
        <topology evidence="1 9">Multi-pass membrane protein</topology>
    </subcellularLocation>
</comment>
<evidence type="ECO:0000256" key="4">
    <source>
        <dbReference type="ARBA" id="ARBA00022475"/>
    </source>
</evidence>
<organism evidence="11 12">
    <name type="scientific">Thermosipho japonicus</name>
    <dbReference type="NCBI Taxonomy" id="90323"/>
    <lineage>
        <taxon>Bacteria</taxon>
        <taxon>Thermotogati</taxon>
        <taxon>Thermotogota</taxon>
        <taxon>Thermotogae</taxon>
        <taxon>Thermotogales</taxon>
        <taxon>Fervidobacteriaceae</taxon>
        <taxon>Thermosipho</taxon>
    </lineage>
</organism>
<keyword evidence="4" id="KW-1003">Cell membrane</keyword>
<evidence type="ECO:0000256" key="9">
    <source>
        <dbReference type="RuleBase" id="RU363032"/>
    </source>
</evidence>
<dbReference type="EMBL" id="JACHEX010000005">
    <property type="protein sequence ID" value="MBB6063176.1"/>
    <property type="molecule type" value="Genomic_DNA"/>
</dbReference>
<feature type="transmembrane region" description="Helical" evidence="9">
    <location>
        <begin position="61"/>
        <end position="91"/>
    </location>
</feature>
<comment type="caution">
    <text evidence="11">The sequence shown here is derived from an EMBL/GenBank/DDBJ whole genome shotgun (WGS) entry which is preliminary data.</text>
</comment>
<keyword evidence="7 9" id="KW-1133">Transmembrane helix</keyword>
<evidence type="ECO:0000313" key="11">
    <source>
        <dbReference type="EMBL" id="MBB6063176.1"/>
    </source>
</evidence>
<keyword evidence="5" id="KW-0592">Phosphate transport</keyword>
<evidence type="ECO:0000256" key="6">
    <source>
        <dbReference type="ARBA" id="ARBA00022692"/>
    </source>
</evidence>
<evidence type="ECO:0000313" key="12">
    <source>
        <dbReference type="Proteomes" id="UP000555828"/>
    </source>
</evidence>
<dbReference type="PROSITE" id="PS50928">
    <property type="entry name" value="ABC_TM1"/>
    <property type="match status" value="1"/>
</dbReference>
<feature type="transmembrane region" description="Helical" evidence="9">
    <location>
        <begin position="255"/>
        <end position="276"/>
    </location>
</feature>
<protein>
    <submittedName>
        <fullName evidence="11">Phosphate transport system permease protein</fullName>
    </submittedName>
</protein>
<evidence type="ECO:0000256" key="8">
    <source>
        <dbReference type="ARBA" id="ARBA00023136"/>
    </source>
</evidence>
<dbReference type="AlphaFoldDB" id="A0A841GHJ2"/>
<dbReference type="GO" id="GO:0055085">
    <property type="term" value="P:transmembrane transport"/>
    <property type="evidence" value="ECO:0007669"/>
    <property type="project" value="InterPro"/>
</dbReference>
<dbReference type="PANTHER" id="PTHR30425:SF1">
    <property type="entry name" value="PHOSPHATE TRANSPORT SYSTEM PERMEASE PROTEIN PSTC"/>
    <property type="match status" value="1"/>
</dbReference>
<feature type="domain" description="ABC transmembrane type-1" evidence="10">
    <location>
        <begin position="67"/>
        <end position="277"/>
    </location>
</feature>
<comment type="similarity">
    <text evidence="2">Belongs to the binding-protein-dependent transport system permease family. CysTW subfamily.</text>
</comment>
<dbReference type="RefSeq" id="WP_184619778.1">
    <property type="nucleotide sequence ID" value="NZ_JACHEX010000005.1"/>
</dbReference>
<feature type="transmembrane region" description="Helical" evidence="9">
    <location>
        <begin position="142"/>
        <end position="161"/>
    </location>
</feature>
<dbReference type="Gene3D" id="1.10.3720.10">
    <property type="entry name" value="MetI-like"/>
    <property type="match status" value="1"/>
</dbReference>
<evidence type="ECO:0000256" key="1">
    <source>
        <dbReference type="ARBA" id="ARBA00004651"/>
    </source>
</evidence>
<evidence type="ECO:0000256" key="7">
    <source>
        <dbReference type="ARBA" id="ARBA00022989"/>
    </source>
</evidence>
<name>A0A841GHJ2_9BACT</name>
<dbReference type="InterPro" id="IPR051124">
    <property type="entry name" value="Phosphate_Transport_Permease"/>
</dbReference>
<dbReference type="Pfam" id="PF00528">
    <property type="entry name" value="BPD_transp_1"/>
    <property type="match status" value="1"/>
</dbReference>
<keyword evidence="12" id="KW-1185">Reference proteome</keyword>
<accession>A0A841GHJ2</accession>
<evidence type="ECO:0000259" key="10">
    <source>
        <dbReference type="PROSITE" id="PS50928"/>
    </source>
</evidence>
<feature type="transmembrane region" description="Helical" evidence="9">
    <location>
        <begin position="215"/>
        <end position="235"/>
    </location>
</feature>
<keyword evidence="8 9" id="KW-0472">Membrane</keyword>
<keyword evidence="3 9" id="KW-0813">Transport</keyword>
<feature type="transmembrane region" description="Helical" evidence="9">
    <location>
        <begin position="12"/>
        <end position="32"/>
    </location>
</feature>
<evidence type="ECO:0000256" key="3">
    <source>
        <dbReference type="ARBA" id="ARBA00022448"/>
    </source>
</evidence>
<reference evidence="11 12" key="1">
    <citation type="submission" date="2020-08" db="EMBL/GenBank/DDBJ databases">
        <title>Genomic Encyclopedia of Type Strains, Phase IV (KMG-IV): sequencing the most valuable type-strain genomes for metagenomic binning, comparative biology and taxonomic classification.</title>
        <authorList>
            <person name="Goeker M."/>
        </authorList>
    </citation>
    <scope>NUCLEOTIDE SEQUENCE [LARGE SCALE GENOMIC DNA]</scope>
    <source>
        <strain evidence="11 12">DSM 13481</strain>
    </source>
</reference>
<evidence type="ECO:0000256" key="2">
    <source>
        <dbReference type="ARBA" id="ARBA00007069"/>
    </source>
</evidence>
<dbReference type="GO" id="GO:0005886">
    <property type="term" value="C:plasma membrane"/>
    <property type="evidence" value="ECO:0007669"/>
    <property type="project" value="UniProtKB-SubCell"/>
</dbReference>